<evidence type="ECO:0000256" key="5">
    <source>
        <dbReference type="ARBA" id="ARBA00022692"/>
    </source>
</evidence>
<comment type="caution">
    <text evidence="11">The sequence shown here is derived from an EMBL/GenBank/DDBJ whole genome shotgun (WGS) entry which is preliminary data.</text>
</comment>
<dbReference type="Gene3D" id="1.10.3720.10">
    <property type="entry name" value="MetI-like"/>
    <property type="match status" value="1"/>
</dbReference>
<evidence type="ECO:0000256" key="3">
    <source>
        <dbReference type="ARBA" id="ARBA00022448"/>
    </source>
</evidence>
<reference evidence="11 12" key="1">
    <citation type="submission" date="2015-05" db="EMBL/GenBank/DDBJ databases">
        <title>Comparative analyses of the lipooligosaccharides from nottypeable Haemophilus influenzae and Haemophilus haemolyticus.</title>
        <authorList>
            <person name="Post D.M.B."/>
            <person name="Ketterer M.R."/>
            <person name="Coffin J.E."/>
            <person name="Reinders L.M."/>
            <person name="Munson R.S.Jr."/>
            <person name="Bair T.B."/>
            <person name="Murphy T.F."/>
            <person name="Foster E."/>
            <person name="Gibson B.W."/>
            <person name="Apicella M.A."/>
        </authorList>
    </citation>
    <scope>NUCLEOTIDE SEQUENCE [LARGE SCALE GENOMIC DNA]</scope>
    <source>
        <strain evidence="11 12">11P18</strain>
    </source>
</reference>
<keyword evidence="7 9" id="KW-1133">Transmembrane helix</keyword>
<dbReference type="Proteomes" id="UP000034750">
    <property type="component" value="Unassembled WGS sequence"/>
</dbReference>
<dbReference type="InterPro" id="IPR000515">
    <property type="entry name" value="MetI-like"/>
</dbReference>
<dbReference type="Pfam" id="PF00528">
    <property type="entry name" value="BPD_transp_1"/>
    <property type="match status" value="1"/>
</dbReference>
<keyword evidence="4" id="KW-1003">Cell membrane</keyword>
<proteinExistence type="inferred from homology"/>
<feature type="transmembrane region" description="Helical" evidence="9">
    <location>
        <begin position="80"/>
        <end position="98"/>
    </location>
</feature>
<dbReference type="PANTHER" id="PTHR30614">
    <property type="entry name" value="MEMBRANE COMPONENT OF AMINO ACID ABC TRANSPORTER"/>
    <property type="match status" value="1"/>
</dbReference>
<dbReference type="FunFam" id="1.10.3720.10:FF:000009">
    <property type="entry name" value="Amino acid ABC transporter permease"/>
    <property type="match status" value="1"/>
</dbReference>
<evidence type="ECO:0000256" key="7">
    <source>
        <dbReference type="ARBA" id="ARBA00022989"/>
    </source>
</evidence>
<sequence>MTLLNNLLASLPFMSAERADYVISSFWPMLEGAILYTIPLAVISFFCGLFIAVIVAVICTLPHPNFMTKLLQSICRAYISIIRGTPMLVQIFIIFYGLPEVGIKLEPFPTAIIAFSVNIGAYAAETVRASITAIPKGQWEASYAIGMNYQQAFIRTIMPQALRISVPSLSNTFISTVKDTSLASLVWIAELFRVAQNITAENYEFILIYSEAALIYWVFCLVLSIGQMRLEKRLSRHL</sequence>
<feature type="domain" description="ABC transmembrane type-1" evidence="10">
    <location>
        <begin position="34"/>
        <end position="227"/>
    </location>
</feature>
<comment type="subcellular location">
    <subcellularLocation>
        <location evidence="1">Cell inner membrane</location>
        <topology evidence="1">Multi-pass membrane protein</topology>
    </subcellularLocation>
    <subcellularLocation>
        <location evidence="9">Cell membrane</location>
        <topology evidence="9">Multi-pass membrane protein</topology>
    </subcellularLocation>
</comment>
<comment type="similarity">
    <text evidence="2">Belongs to the binding-protein-dependent transport system permease family. HisMQ subfamily.</text>
</comment>
<evidence type="ECO:0000259" key="10">
    <source>
        <dbReference type="PROSITE" id="PS50928"/>
    </source>
</evidence>
<dbReference type="GO" id="GO:0015184">
    <property type="term" value="F:L-cystine transmembrane transporter activity"/>
    <property type="evidence" value="ECO:0007669"/>
    <property type="project" value="TreeGrafter"/>
</dbReference>
<dbReference type="CDD" id="cd06261">
    <property type="entry name" value="TM_PBP2"/>
    <property type="match status" value="1"/>
</dbReference>
<dbReference type="PATRIC" id="fig|726.54.peg.1331"/>
<keyword evidence="8 9" id="KW-0472">Membrane</keyword>
<evidence type="ECO:0000313" key="12">
    <source>
        <dbReference type="Proteomes" id="UP000034750"/>
    </source>
</evidence>
<evidence type="ECO:0000256" key="4">
    <source>
        <dbReference type="ARBA" id="ARBA00022475"/>
    </source>
</evidence>
<evidence type="ECO:0000256" key="1">
    <source>
        <dbReference type="ARBA" id="ARBA00004429"/>
    </source>
</evidence>
<organism evidence="11 12">
    <name type="scientific">Haemophilus haemolyticus</name>
    <dbReference type="NCBI Taxonomy" id="726"/>
    <lineage>
        <taxon>Bacteria</taxon>
        <taxon>Pseudomonadati</taxon>
        <taxon>Pseudomonadota</taxon>
        <taxon>Gammaproteobacteria</taxon>
        <taxon>Pasteurellales</taxon>
        <taxon>Pasteurellaceae</taxon>
        <taxon>Haemophilus</taxon>
    </lineage>
</organism>
<dbReference type="NCBIfam" id="TIGR01726">
    <property type="entry name" value="HEQRo_perm_3TM"/>
    <property type="match status" value="1"/>
</dbReference>
<accession>A0A0M3G6E9</accession>
<evidence type="ECO:0000256" key="9">
    <source>
        <dbReference type="RuleBase" id="RU363032"/>
    </source>
</evidence>
<dbReference type="PANTHER" id="PTHR30614:SF0">
    <property type="entry name" value="L-CYSTINE TRANSPORT SYSTEM PERMEASE PROTEIN TCYL"/>
    <property type="match status" value="1"/>
</dbReference>
<dbReference type="GO" id="GO:0043190">
    <property type="term" value="C:ATP-binding cassette (ABC) transporter complex"/>
    <property type="evidence" value="ECO:0007669"/>
    <property type="project" value="InterPro"/>
</dbReference>
<dbReference type="RefSeq" id="WP_046953354.1">
    <property type="nucleotide sequence ID" value="NZ_CP031243.1"/>
</dbReference>
<dbReference type="SUPFAM" id="SSF161098">
    <property type="entry name" value="MetI-like"/>
    <property type="match status" value="1"/>
</dbReference>
<evidence type="ECO:0000256" key="8">
    <source>
        <dbReference type="ARBA" id="ARBA00023136"/>
    </source>
</evidence>
<keyword evidence="5 9" id="KW-0812">Transmembrane</keyword>
<gene>
    <name evidence="11" type="ORF">AAX18_06665</name>
</gene>
<evidence type="ECO:0000256" key="6">
    <source>
        <dbReference type="ARBA" id="ARBA00022970"/>
    </source>
</evidence>
<keyword evidence="3 9" id="KW-0813">Transport</keyword>
<evidence type="ECO:0000256" key="2">
    <source>
        <dbReference type="ARBA" id="ARBA00010072"/>
    </source>
</evidence>
<feature type="transmembrane region" description="Helical" evidence="9">
    <location>
        <begin position="34"/>
        <end position="59"/>
    </location>
</feature>
<name>A0A0M3G6E9_HAEHA</name>
<feature type="transmembrane region" description="Helical" evidence="9">
    <location>
        <begin position="206"/>
        <end position="226"/>
    </location>
</feature>
<evidence type="ECO:0000313" key="11">
    <source>
        <dbReference type="EMBL" id="KKZ58333.1"/>
    </source>
</evidence>
<dbReference type="InterPro" id="IPR043429">
    <property type="entry name" value="ArtM/GltK/GlnP/TcyL/YhdX-like"/>
</dbReference>
<dbReference type="PROSITE" id="PS50928">
    <property type="entry name" value="ABC_TM1"/>
    <property type="match status" value="1"/>
</dbReference>
<dbReference type="InterPro" id="IPR010065">
    <property type="entry name" value="AA_ABC_transptr_permease_3TM"/>
</dbReference>
<dbReference type="AlphaFoldDB" id="A0A0M3G6E9"/>
<protein>
    <submittedName>
        <fullName evidence="11">Cysteine ABC transporter permease</fullName>
    </submittedName>
</protein>
<keyword evidence="6" id="KW-0029">Amino-acid transport</keyword>
<dbReference type="EMBL" id="LCTK01000030">
    <property type="protein sequence ID" value="KKZ58333.1"/>
    <property type="molecule type" value="Genomic_DNA"/>
</dbReference>
<dbReference type="InterPro" id="IPR035906">
    <property type="entry name" value="MetI-like_sf"/>
</dbReference>